<comment type="similarity">
    <text evidence="5">Belongs to the metallophosphoesterase superfamily. Purple acid phosphatase family.</text>
</comment>
<dbReference type="OrthoDB" id="45007at2759"/>
<dbReference type="Gene3D" id="2.60.40.380">
    <property type="entry name" value="Purple acid phosphatase-like, N-terminal"/>
    <property type="match status" value="1"/>
</dbReference>
<dbReference type="SUPFAM" id="SSF47862">
    <property type="entry name" value="Saposin"/>
    <property type="match status" value="1"/>
</dbReference>
<reference evidence="7 8" key="1">
    <citation type="journal article" date="2013" name="Genome Biol.">
        <title>Genome of Acanthamoeba castellanii highlights extensive lateral gene transfer and early evolution of tyrosine kinase signaling.</title>
        <authorList>
            <person name="Clarke M."/>
            <person name="Lohan A.J."/>
            <person name="Liu B."/>
            <person name="Lagkouvardos I."/>
            <person name="Roy S."/>
            <person name="Zafar N."/>
            <person name="Bertelli C."/>
            <person name="Schilde C."/>
            <person name="Kianianmomeni A."/>
            <person name="Burglin T.R."/>
            <person name="Frech C."/>
            <person name="Turcotte B."/>
            <person name="Kopec K.O."/>
            <person name="Synnott J.M."/>
            <person name="Choo C."/>
            <person name="Paponov I."/>
            <person name="Finkler A."/>
            <person name="Soon Heng Tan C."/>
            <person name="Hutchins A.P."/>
            <person name="Weinmeier T."/>
            <person name="Rattei T."/>
            <person name="Chu J.S."/>
            <person name="Gimenez G."/>
            <person name="Irimia M."/>
            <person name="Rigden D.J."/>
            <person name="Fitzpatrick D.A."/>
            <person name="Lorenzo-Morales J."/>
            <person name="Bateman A."/>
            <person name="Chiu C.H."/>
            <person name="Tang P."/>
            <person name="Hegemann P."/>
            <person name="Fromm H."/>
            <person name="Raoult D."/>
            <person name="Greub G."/>
            <person name="Miranda-Saavedra D."/>
            <person name="Chen N."/>
            <person name="Nash P."/>
            <person name="Ginger M.L."/>
            <person name="Horn M."/>
            <person name="Schaap P."/>
            <person name="Caler L."/>
            <person name="Loftus B."/>
        </authorList>
    </citation>
    <scope>NUCLEOTIDE SEQUENCE [LARGE SCALE GENOMIC DNA]</scope>
    <source>
        <strain evidence="7 8">Neff</strain>
    </source>
</reference>
<gene>
    <name evidence="7" type="ORF">ACA1_209530</name>
</gene>
<dbReference type="AlphaFoldDB" id="L8GZQ1"/>
<dbReference type="InterPro" id="IPR008963">
    <property type="entry name" value="Purple_acid_Pase-like_N"/>
</dbReference>
<dbReference type="Pfam" id="PF00149">
    <property type="entry name" value="Metallophos"/>
    <property type="match status" value="1"/>
</dbReference>
<dbReference type="SMART" id="SM00741">
    <property type="entry name" value="SapB"/>
    <property type="match status" value="1"/>
</dbReference>
<dbReference type="InterPro" id="IPR011001">
    <property type="entry name" value="Saposin-like"/>
</dbReference>
<dbReference type="GO" id="GO:0016798">
    <property type="term" value="F:hydrolase activity, acting on glycosyl bonds"/>
    <property type="evidence" value="ECO:0007669"/>
    <property type="project" value="UniProtKB-KW"/>
</dbReference>
<dbReference type="Proteomes" id="UP000011083">
    <property type="component" value="Unassembled WGS sequence"/>
</dbReference>
<protein>
    <recommendedName>
        <fullName evidence="5">Purple acid phosphatase</fullName>
        <ecNumber evidence="5">3.1.3.2</ecNumber>
    </recommendedName>
</protein>
<feature type="domain" description="Saposin B-type" evidence="6">
    <location>
        <begin position="36"/>
        <end position="120"/>
    </location>
</feature>
<dbReference type="Pfam" id="PF16656">
    <property type="entry name" value="Pur_ac_phosph_N"/>
    <property type="match status" value="1"/>
</dbReference>
<dbReference type="KEGG" id="acan:ACA1_209530"/>
<feature type="chain" id="PRO_5005139276" description="Purple acid phosphatase" evidence="5">
    <location>
        <begin position="20"/>
        <end position="515"/>
    </location>
</feature>
<dbReference type="STRING" id="1257118.L8GZQ1"/>
<evidence type="ECO:0000256" key="1">
    <source>
        <dbReference type="ARBA" id="ARBA00022729"/>
    </source>
</evidence>
<feature type="signal peptide" evidence="5">
    <location>
        <begin position="1"/>
        <end position="19"/>
    </location>
</feature>
<evidence type="ECO:0000256" key="3">
    <source>
        <dbReference type="ARBA" id="ARBA00023180"/>
    </source>
</evidence>
<dbReference type="RefSeq" id="XP_004340015.1">
    <property type="nucleotide sequence ID" value="XM_004339967.1"/>
</dbReference>
<evidence type="ECO:0000259" key="6">
    <source>
        <dbReference type="PROSITE" id="PS50015"/>
    </source>
</evidence>
<dbReference type="EMBL" id="KB007966">
    <property type="protein sequence ID" value="ELR17998.1"/>
    <property type="molecule type" value="Genomic_DNA"/>
</dbReference>
<dbReference type="GO" id="GO:0003993">
    <property type="term" value="F:acid phosphatase activity"/>
    <property type="evidence" value="ECO:0007669"/>
    <property type="project" value="UniProtKB-EC"/>
</dbReference>
<dbReference type="Gene3D" id="1.10.225.10">
    <property type="entry name" value="Saposin-like"/>
    <property type="match status" value="1"/>
</dbReference>
<dbReference type="CDD" id="cd00839">
    <property type="entry name" value="MPP_PAPs"/>
    <property type="match status" value="1"/>
</dbReference>
<dbReference type="InterPro" id="IPR015914">
    <property type="entry name" value="PAPs_N"/>
</dbReference>
<sequence>MRETLVLLLCCALLGTVFVQHPAATEAAAAKGGRVLSEWCEVCSEVVGALDALLDSEPSQEVVNSTLNLVCRLVFATNPTSLATCEKFVAEYRDVVLFNFEEEVDAGRVCSGLDMCITDPTAPRFPHSAFTTGPSRVAVSWFTYEPTNSSLATWSATPNGPSLGVVQGYSKSYLPAGGYMHHAVITGLKPRTEYYYRVGDKETGLSEAFSFMTAPAQSVPFTVAIYGDMGVHNSRDTVARVQSLVQSRAIDWIFHIGDISYADDYPANIYEYVWNEWFRVMQPITSRVPYMGCEWYSKNFTAYNFKFRMPGLEENGSNSNMWYSLDYSYAHFVSFSAETDYPNAPYSAQFGDQVKWFEADLRAAHARRSPERPWIIVVGHRPIYTSNAQTQGAPSGYAINLQKTFEELLHKYEVDLYITGHEHSYERVWPTLRNQVVQRNYSRPAATAYLITGAAGCTEGLTPWKEEFVPEWSAFRTNTVWGFSTLAVSADRLEWRYLNSADGSLVDSFVLTRGA</sequence>
<evidence type="ECO:0000256" key="4">
    <source>
        <dbReference type="ARBA" id="ARBA00023295"/>
    </source>
</evidence>
<evidence type="ECO:0000256" key="2">
    <source>
        <dbReference type="ARBA" id="ARBA00023157"/>
    </source>
</evidence>
<organism evidence="7 8">
    <name type="scientific">Acanthamoeba castellanii (strain ATCC 30010 / Neff)</name>
    <dbReference type="NCBI Taxonomy" id="1257118"/>
    <lineage>
        <taxon>Eukaryota</taxon>
        <taxon>Amoebozoa</taxon>
        <taxon>Discosea</taxon>
        <taxon>Longamoebia</taxon>
        <taxon>Centramoebida</taxon>
        <taxon>Acanthamoebidae</taxon>
        <taxon>Acanthamoeba</taxon>
    </lineage>
</organism>
<keyword evidence="8" id="KW-1185">Reference proteome</keyword>
<evidence type="ECO:0000313" key="7">
    <source>
        <dbReference type="EMBL" id="ELR17998.1"/>
    </source>
</evidence>
<keyword evidence="5" id="KW-0378">Hydrolase</keyword>
<dbReference type="VEuPathDB" id="AmoebaDB:ACA1_209530"/>
<dbReference type="GeneID" id="14918727"/>
<dbReference type="InterPro" id="IPR008139">
    <property type="entry name" value="SaposinB_dom"/>
</dbReference>
<dbReference type="Gene3D" id="3.60.21.10">
    <property type="match status" value="1"/>
</dbReference>
<dbReference type="Pfam" id="PF14008">
    <property type="entry name" value="Metallophos_C"/>
    <property type="match status" value="1"/>
</dbReference>
<evidence type="ECO:0000256" key="5">
    <source>
        <dbReference type="RuleBase" id="RU361203"/>
    </source>
</evidence>
<keyword evidence="2" id="KW-1015">Disulfide bond</keyword>
<dbReference type="SUPFAM" id="SSF56300">
    <property type="entry name" value="Metallo-dependent phosphatases"/>
    <property type="match status" value="1"/>
</dbReference>
<keyword evidence="3" id="KW-0325">Glycoprotein</keyword>
<accession>L8GZQ1</accession>
<dbReference type="PROSITE" id="PS50015">
    <property type="entry name" value="SAP_B"/>
    <property type="match status" value="1"/>
</dbReference>
<dbReference type="InterPro" id="IPR004843">
    <property type="entry name" value="Calcineurin-like_PHP"/>
</dbReference>
<dbReference type="PANTHER" id="PTHR45867">
    <property type="entry name" value="PURPLE ACID PHOSPHATASE"/>
    <property type="match status" value="1"/>
</dbReference>
<dbReference type="InterPro" id="IPR029052">
    <property type="entry name" value="Metallo-depent_PP-like"/>
</dbReference>
<keyword evidence="1 5" id="KW-0732">Signal</keyword>
<dbReference type="GO" id="GO:0046872">
    <property type="term" value="F:metal ion binding"/>
    <property type="evidence" value="ECO:0007669"/>
    <property type="project" value="InterPro"/>
</dbReference>
<proteinExistence type="inferred from homology"/>
<name>L8GZQ1_ACACF</name>
<dbReference type="OMA" id="SAGCHTP"/>
<dbReference type="InterPro" id="IPR025733">
    <property type="entry name" value="PAPs_C"/>
</dbReference>
<comment type="catalytic activity">
    <reaction evidence="5">
        <text>a phosphate monoester + H2O = an alcohol + phosphate</text>
        <dbReference type="Rhea" id="RHEA:15017"/>
        <dbReference type="ChEBI" id="CHEBI:15377"/>
        <dbReference type="ChEBI" id="CHEBI:30879"/>
        <dbReference type="ChEBI" id="CHEBI:43474"/>
        <dbReference type="ChEBI" id="CHEBI:67140"/>
        <dbReference type="EC" id="3.1.3.2"/>
    </reaction>
</comment>
<keyword evidence="4" id="KW-0326">Glycosidase</keyword>
<evidence type="ECO:0000313" key="8">
    <source>
        <dbReference type="Proteomes" id="UP000011083"/>
    </source>
</evidence>
<dbReference type="EC" id="3.1.3.2" evidence="5"/>
<dbReference type="SUPFAM" id="SSF49363">
    <property type="entry name" value="Purple acid phosphatase, N-terminal domain"/>
    <property type="match status" value="1"/>
</dbReference>
<dbReference type="InterPro" id="IPR041792">
    <property type="entry name" value="MPP_PAP"/>
</dbReference>